<keyword evidence="3" id="KW-1185">Reference proteome</keyword>
<dbReference type="SUPFAM" id="SSF81383">
    <property type="entry name" value="F-box domain"/>
    <property type="match status" value="1"/>
</dbReference>
<dbReference type="InterPro" id="IPR001810">
    <property type="entry name" value="F-box_dom"/>
</dbReference>
<accession>A0A5B6W264</accession>
<evidence type="ECO:0000313" key="3">
    <source>
        <dbReference type="Proteomes" id="UP000325315"/>
    </source>
</evidence>
<feature type="domain" description="F-box" evidence="1">
    <location>
        <begin position="24"/>
        <end position="51"/>
    </location>
</feature>
<dbReference type="CDD" id="cd09917">
    <property type="entry name" value="F-box_SF"/>
    <property type="match status" value="1"/>
</dbReference>
<gene>
    <name evidence="2" type="ORF">EPI10_025511</name>
</gene>
<comment type="caution">
    <text evidence="2">The sequence shown here is derived from an EMBL/GenBank/DDBJ whole genome shotgun (WGS) entry which is preliminary data.</text>
</comment>
<name>A0A5B6W264_9ROSI</name>
<dbReference type="InterPro" id="IPR036047">
    <property type="entry name" value="F-box-like_dom_sf"/>
</dbReference>
<evidence type="ECO:0000313" key="2">
    <source>
        <dbReference type="EMBL" id="KAA3475314.1"/>
    </source>
</evidence>
<protein>
    <submittedName>
        <fullName evidence="2">F-box protein isoform X1</fullName>
    </submittedName>
</protein>
<organism evidence="2 3">
    <name type="scientific">Gossypium australe</name>
    <dbReference type="NCBI Taxonomy" id="47621"/>
    <lineage>
        <taxon>Eukaryota</taxon>
        <taxon>Viridiplantae</taxon>
        <taxon>Streptophyta</taxon>
        <taxon>Embryophyta</taxon>
        <taxon>Tracheophyta</taxon>
        <taxon>Spermatophyta</taxon>
        <taxon>Magnoliopsida</taxon>
        <taxon>eudicotyledons</taxon>
        <taxon>Gunneridae</taxon>
        <taxon>Pentapetalae</taxon>
        <taxon>rosids</taxon>
        <taxon>malvids</taxon>
        <taxon>Malvales</taxon>
        <taxon>Malvaceae</taxon>
        <taxon>Malvoideae</taxon>
        <taxon>Gossypium</taxon>
    </lineage>
</organism>
<evidence type="ECO:0000259" key="1">
    <source>
        <dbReference type="Pfam" id="PF12937"/>
    </source>
</evidence>
<sequence>MITGRQFKRKMKNGLDFLNLLNCDVSLKILTNLEDPSDLVRFSAASRSWRQFDAAFDANFPFVPKSFD</sequence>
<dbReference type="Pfam" id="PF12937">
    <property type="entry name" value="F-box-like"/>
    <property type="match status" value="1"/>
</dbReference>
<dbReference type="EMBL" id="SMMG02000005">
    <property type="protein sequence ID" value="KAA3475314.1"/>
    <property type="molecule type" value="Genomic_DNA"/>
</dbReference>
<dbReference type="Gene3D" id="1.20.1280.50">
    <property type="match status" value="1"/>
</dbReference>
<proteinExistence type="predicted"/>
<dbReference type="OrthoDB" id="63379at2759"/>
<dbReference type="Proteomes" id="UP000325315">
    <property type="component" value="Unassembled WGS sequence"/>
</dbReference>
<dbReference type="AlphaFoldDB" id="A0A5B6W264"/>
<reference evidence="3" key="1">
    <citation type="journal article" date="2019" name="Plant Biotechnol. J.">
        <title>Genome sequencing of the Australian wild diploid species Gossypium australe highlights disease resistance and delayed gland morphogenesis.</title>
        <authorList>
            <person name="Cai Y."/>
            <person name="Cai X."/>
            <person name="Wang Q."/>
            <person name="Wang P."/>
            <person name="Zhang Y."/>
            <person name="Cai C."/>
            <person name="Xu Y."/>
            <person name="Wang K."/>
            <person name="Zhou Z."/>
            <person name="Wang C."/>
            <person name="Geng S."/>
            <person name="Li B."/>
            <person name="Dong Q."/>
            <person name="Hou Y."/>
            <person name="Wang H."/>
            <person name="Ai P."/>
            <person name="Liu Z."/>
            <person name="Yi F."/>
            <person name="Sun M."/>
            <person name="An G."/>
            <person name="Cheng J."/>
            <person name="Zhang Y."/>
            <person name="Shi Q."/>
            <person name="Xie Y."/>
            <person name="Shi X."/>
            <person name="Chang Y."/>
            <person name="Huang F."/>
            <person name="Chen Y."/>
            <person name="Hong S."/>
            <person name="Mi L."/>
            <person name="Sun Q."/>
            <person name="Zhang L."/>
            <person name="Zhou B."/>
            <person name="Peng R."/>
            <person name="Zhang X."/>
            <person name="Liu F."/>
        </authorList>
    </citation>
    <scope>NUCLEOTIDE SEQUENCE [LARGE SCALE GENOMIC DNA]</scope>
    <source>
        <strain evidence="3">cv. PA1801</strain>
    </source>
</reference>